<evidence type="ECO:0000256" key="1">
    <source>
        <dbReference type="SAM" id="MobiDB-lite"/>
    </source>
</evidence>
<dbReference type="InterPro" id="IPR011011">
    <property type="entry name" value="Znf_FYVE_PHD"/>
</dbReference>
<dbReference type="InterPro" id="IPR001763">
    <property type="entry name" value="Rhodanese-like_dom"/>
</dbReference>
<dbReference type="InterPro" id="IPR036873">
    <property type="entry name" value="Rhodanese-like_dom_sf"/>
</dbReference>
<feature type="compositionally biased region" description="Basic and acidic residues" evidence="1">
    <location>
        <begin position="59"/>
        <end position="78"/>
    </location>
</feature>
<dbReference type="PANTHER" id="PTHR43268">
    <property type="entry name" value="THIOSULFATE SULFURTRANSFERASE/RHODANESE-LIKE DOMAIN-CONTAINING PROTEIN 2"/>
    <property type="match status" value="1"/>
</dbReference>
<dbReference type="Gene3D" id="3.30.70.100">
    <property type="match status" value="1"/>
</dbReference>
<proteinExistence type="predicted"/>
<name>A0A6U9YXE2_9STRA</name>
<evidence type="ECO:0000313" key="4">
    <source>
        <dbReference type="EMBL" id="CAE0717387.1"/>
    </source>
</evidence>
<dbReference type="InterPro" id="IPR035979">
    <property type="entry name" value="RBD_domain_sf"/>
</dbReference>
<dbReference type="SUPFAM" id="SSF54928">
    <property type="entry name" value="RNA-binding domain, RBD"/>
    <property type="match status" value="1"/>
</dbReference>
<feature type="compositionally biased region" description="Basic and acidic residues" evidence="1">
    <location>
        <begin position="197"/>
        <end position="208"/>
    </location>
</feature>
<dbReference type="InterPro" id="IPR020936">
    <property type="entry name" value="TrhO"/>
</dbReference>
<feature type="region of interest" description="Disordered" evidence="1">
    <location>
        <begin position="377"/>
        <end position="402"/>
    </location>
</feature>
<feature type="compositionally biased region" description="Basic and acidic residues" evidence="1">
    <location>
        <begin position="384"/>
        <end position="402"/>
    </location>
</feature>
<reference evidence="3" key="1">
    <citation type="submission" date="2021-01" db="EMBL/GenBank/DDBJ databases">
        <authorList>
            <person name="Corre E."/>
            <person name="Pelletier E."/>
            <person name="Niang G."/>
            <person name="Scheremetjew M."/>
            <person name="Finn R."/>
            <person name="Kale V."/>
            <person name="Holt S."/>
            <person name="Cochrane G."/>
            <person name="Meng A."/>
            <person name="Brown T."/>
            <person name="Cohen L."/>
        </authorList>
    </citation>
    <scope>NUCLEOTIDE SEQUENCE</scope>
    <source>
        <strain evidence="3">10249 10 AB</strain>
    </source>
</reference>
<evidence type="ECO:0000259" key="2">
    <source>
        <dbReference type="PROSITE" id="PS50206"/>
    </source>
</evidence>
<dbReference type="AlphaFoldDB" id="A0A6U9YXE2"/>
<dbReference type="InterPro" id="IPR040503">
    <property type="entry name" value="TRHO_N"/>
</dbReference>
<dbReference type="InterPro" id="IPR022111">
    <property type="entry name" value="Rhodanese_C"/>
</dbReference>
<sequence length="732" mass="83492">MKTKAVDPIQTTTYEMAGITNKKKSKKEKKAKKDKRKRNNEIECDRVDTDIDDSVFTKSKTDSSPDVQDRDDNSNHEKKKDKKKSKKKGKKKSKTSKRNSEDEPNNETNGNDSAIESSGGGRLVASSAIEFYDDDLKKKAKKRQKLTTDDNLTSCCNKDADNQTQLEEVLEKQRSKSKKKKRHRNDVDGDGDEAENEEKQERRDKVKQRDELDKVLIPDNKRNHSLTLLLFYQYIEPEWDDEIYERMLRDIQKIGTSLELTGRMRCAKEGLNCTLTGTHSNILEYTKALRQLRPTDFCNTEFKLTTDLPLAQKFGELKVLKVVEIVRYGLEGQKAPPIQQYSGVHLEPKHYHKKLAESNTVIIDVRNHYEAAIGRFVPPTKENSGGEKDATTTRTEGPKWIDPKMRKSTEFPAWLDKEETKQMMKGKQVLMYCTGGIRCERASALLKYKMETDETVKDLGIKGVFQLQGGIDKYFKEFPDGGYWQGKNYVFDKRFAHAPPKIDGELHGRVGDKEEEHDSKVSTNTSAMGRCESCYKPWDMYRGKRRCPTCGVPSLICKDCFLADKQGRKKLGKEVRCDLCVEQRVFSKRQYREKDERFIQDYESKMTAKGLLLPNAAAGYSENEKEGIAPNPKGITRLVLKNMCRKNMTEGALLEALPGITHIVWGTQRNRKNPSAEPIFTGMGWVEMATPEDAAKAVVKNNQLKLFGRTTGIAFQAPDGKDIWPPSNSRVV</sequence>
<dbReference type="PANTHER" id="PTHR43268:SF7">
    <property type="entry name" value="RHODANESE DOMAIN-CONTAINING PROTEIN"/>
    <property type="match status" value="1"/>
</dbReference>
<gene>
    <name evidence="3" type="ORF">PAUS00366_LOCUS10138</name>
    <name evidence="4" type="ORF">PAUS00366_LOCUS10139</name>
</gene>
<dbReference type="EMBL" id="HBIX01013769">
    <property type="protein sequence ID" value="CAE0717386.1"/>
    <property type="molecule type" value="Transcribed_RNA"/>
</dbReference>
<dbReference type="GO" id="GO:0003676">
    <property type="term" value="F:nucleic acid binding"/>
    <property type="evidence" value="ECO:0007669"/>
    <property type="project" value="InterPro"/>
</dbReference>
<dbReference type="Gene3D" id="3.40.250.10">
    <property type="entry name" value="Rhodanese-like domain"/>
    <property type="match status" value="1"/>
</dbReference>
<dbReference type="SUPFAM" id="SSF52821">
    <property type="entry name" value="Rhodanese/Cell cycle control phosphatase"/>
    <property type="match status" value="1"/>
</dbReference>
<feature type="compositionally biased region" description="Polar residues" evidence="1">
    <location>
        <begin position="150"/>
        <end position="166"/>
    </location>
</feature>
<dbReference type="Pfam" id="PF17773">
    <property type="entry name" value="UPF0176_N"/>
    <property type="match status" value="1"/>
</dbReference>
<dbReference type="SUPFAM" id="SSF57903">
    <property type="entry name" value="FYVE/PHD zinc finger"/>
    <property type="match status" value="1"/>
</dbReference>
<feature type="compositionally biased region" description="Basic residues" evidence="1">
    <location>
        <begin position="79"/>
        <end position="97"/>
    </location>
</feature>
<protein>
    <recommendedName>
        <fullName evidence="2">Rhodanese domain-containing protein</fullName>
    </recommendedName>
</protein>
<feature type="compositionally biased region" description="Basic and acidic residues" evidence="1">
    <location>
        <begin position="39"/>
        <end position="49"/>
    </location>
</feature>
<feature type="region of interest" description="Disordered" evidence="1">
    <location>
        <begin position="138"/>
        <end position="208"/>
    </location>
</feature>
<feature type="compositionally biased region" description="Basic residues" evidence="1">
    <location>
        <begin position="175"/>
        <end position="184"/>
    </location>
</feature>
<dbReference type="Pfam" id="PF12368">
    <property type="entry name" value="Rhodanese_C"/>
    <property type="match status" value="1"/>
</dbReference>
<feature type="compositionally biased region" description="Polar residues" evidence="1">
    <location>
        <begin position="106"/>
        <end position="116"/>
    </location>
</feature>
<dbReference type="Pfam" id="PF00581">
    <property type="entry name" value="Rhodanese"/>
    <property type="match status" value="1"/>
</dbReference>
<dbReference type="PROSITE" id="PS50206">
    <property type="entry name" value="RHODANESE_3"/>
    <property type="match status" value="1"/>
</dbReference>
<organism evidence="3">
    <name type="scientific">Pseudo-nitzschia australis</name>
    <dbReference type="NCBI Taxonomy" id="44445"/>
    <lineage>
        <taxon>Eukaryota</taxon>
        <taxon>Sar</taxon>
        <taxon>Stramenopiles</taxon>
        <taxon>Ochrophyta</taxon>
        <taxon>Bacillariophyta</taxon>
        <taxon>Bacillariophyceae</taxon>
        <taxon>Bacillariophycidae</taxon>
        <taxon>Bacillariales</taxon>
        <taxon>Bacillariaceae</taxon>
        <taxon>Pseudo-nitzschia</taxon>
    </lineage>
</organism>
<feature type="compositionally biased region" description="Basic residues" evidence="1">
    <location>
        <begin position="21"/>
        <end position="38"/>
    </location>
</feature>
<accession>A0A6U9YXE2</accession>
<feature type="domain" description="Rhodanese" evidence="2">
    <location>
        <begin position="356"/>
        <end position="483"/>
    </location>
</feature>
<dbReference type="CDD" id="cd00590">
    <property type="entry name" value="RRM_SF"/>
    <property type="match status" value="1"/>
</dbReference>
<dbReference type="EMBL" id="HBIX01013770">
    <property type="protein sequence ID" value="CAE0717387.1"/>
    <property type="molecule type" value="Transcribed_RNA"/>
</dbReference>
<dbReference type="SMART" id="SM00450">
    <property type="entry name" value="RHOD"/>
    <property type="match status" value="1"/>
</dbReference>
<evidence type="ECO:0000313" key="3">
    <source>
        <dbReference type="EMBL" id="CAE0717386.1"/>
    </source>
</evidence>
<feature type="region of interest" description="Disordered" evidence="1">
    <location>
        <begin position="1"/>
        <end position="121"/>
    </location>
</feature>